<accession>A0A815DYE6</accession>
<dbReference type="EMBL" id="CAJNON010000527">
    <property type="protein sequence ID" value="CAF1303905.1"/>
    <property type="molecule type" value="Genomic_DNA"/>
</dbReference>
<protein>
    <submittedName>
        <fullName evidence="2">Uncharacterized protein</fullName>
    </submittedName>
</protein>
<keyword evidence="1" id="KW-0812">Transmembrane</keyword>
<evidence type="ECO:0000256" key="1">
    <source>
        <dbReference type="SAM" id="Phobius"/>
    </source>
</evidence>
<dbReference type="AlphaFoldDB" id="A0A815DYE6"/>
<dbReference type="Proteomes" id="UP000663868">
    <property type="component" value="Unassembled WGS sequence"/>
</dbReference>
<name>A0A815DYE6_9BILA</name>
<evidence type="ECO:0000313" key="3">
    <source>
        <dbReference type="EMBL" id="CAF3519717.1"/>
    </source>
</evidence>
<reference evidence="2" key="1">
    <citation type="submission" date="2021-02" db="EMBL/GenBank/DDBJ databases">
        <authorList>
            <person name="Nowell W R."/>
        </authorList>
    </citation>
    <scope>NUCLEOTIDE SEQUENCE</scope>
</reference>
<keyword evidence="1" id="KW-1133">Transmembrane helix</keyword>
<proteinExistence type="predicted"/>
<dbReference type="Proteomes" id="UP000663891">
    <property type="component" value="Unassembled WGS sequence"/>
</dbReference>
<evidence type="ECO:0000313" key="2">
    <source>
        <dbReference type="EMBL" id="CAF1303905.1"/>
    </source>
</evidence>
<organism evidence="2 4">
    <name type="scientific">Adineta steineri</name>
    <dbReference type="NCBI Taxonomy" id="433720"/>
    <lineage>
        <taxon>Eukaryota</taxon>
        <taxon>Metazoa</taxon>
        <taxon>Spiralia</taxon>
        <taxon>Gnathifera</taxon>
        <taxon>Rotifera</taxon>
        <taxon>Eurotatoria</taxon>
        <taxon>Bdelloidea</taxon>
        <taxon>Adinetida</taxon>
        <taxon>Adinetidae</taxon>
        <taxon>Adineta</taxon>
    </lineage>
</organism>
<evidence type="ECO:0000313" key="4">
    <source>
        <dbReference type="Proteomes" id="UP000663891"/>
    </source>
</evidence>
<dbReference type="EMBL" id="CAJOBB010000029">
    <property type="protein sequence ID" value="CAF3519717.1"/>
    <property type="molecule type" value="Genomic_DNA"/>
</dbReference>
<gene>
    <name evidence="3" type="ORF">KXQ929_LOCUS1085</name>
    <name evidence="2" type="ORF">VCS650_LOCUS31206</name>
</gene>
<sequence>MILRFVSGVLNFSGQLTVYYILKQLPFVPDKFEQRKFFFILYAVSTAFLFQPCGRMTFERVLIGLIIETGEFIAYLCFS</sequence>
<comment type="caution">
    <text evidence="2">The sequence shown here is derived from an EMBL/GenBank/DDBJ whole genome shotgun (WGS) entry which is preliminary data.</text>
</comment>
<keyword evidence="1" id="KW-0472">Membrane</keyword>
<feature type="transmembrane region" description="Helical" evidence="1">
    <location>
        <begin position="37"/>
        <end position="54"/>
    </location>
</feature>